<evidence type="ECO:0000259" key="4">
    <source>
        <dbReference type="PROSITE" id="PS50250"/>
    </source>
</evidence>
<dbReference type="SMART" id="SM00088">
    <property type="entry name" value="PINT"/>
    <property type="match status" value="1"/>
</dbReference>
<evidence type="ECO:0000256" key="3">
    <source>
        <dbReference type="SAM" id="MobiDB-lite"/>
    </source>
</evidence>
<gene>
    <name evidence="5" type="ORF">BGZ97_006567</name>
</gene>
<evidence type="ECO:0000256" key="2">
    <source>
        <dbReference type="ARBA" id="ARBA00022790"/>
    </source>
</evidence>
<feature type="region of interest" description="Disordered" evidence="3">
    <location>
        <begin position="269"/>
        <end position="296"/>
    </location>
</feature>
<feature type="compositionally biased region" description="Basic residues" evidence="3">
    <location>
        <begin position="287"/>
        <end position="296"/>
    </location>
</feature>
<sequence length="296" mass="33094">MASASAETPATNESFKSVFGRRLEPYLALSKSAKGAGCVQLIKDVLTAPGVVVFGELLAMPNVVELKSNPDHARYHRLLEIFSYGTYQDYQQNKDSLPEITVAQRTKLQQLSIVTLSERVRAIPYAHLLQYLEIDNVRQLEDLIMDAIYQNLINANLDQKLKQVEVHSAMGRDLRPGQAQDMLRVLAEWTKTSEAMLKALSHKMDEVRVNYEKEKEAKEAFEKELESIKKENAASGGGKHRKVGGGGGGHHGSHMMEYEMEQHMFQSPEFANEYARLGHGGGPGNKRTGKRVQNRG</sequence>
<comment type="caution">
    <text evidence="5">The sequence shown here is derived from an EMBL/GenBank/DDBJ whole genome shotgun (WGS) entry which is preliminary data.</text>
</comment>
<keyword evidence="6" id="KW-1185">Reference proteome</keyword>
<proteinExistence type="inferred from homology"/>
<reference evidence="5" key="1">
    <citation type="journal article" date="2020" name="Fungal Divers.">
        <title>Resolving the Mortierellaceae phylogeny through synthesis of multi-gene phylogenetics and phylogenomics.</title>
        <authorList>
            <person name="Vandepol N."/>
            <person name="Liber J."/>
            <person name="Desiro A."/>
            <person name="Na H."/>
            <person name="Kennedy M."/>
            <person name="Barry K."/>
            <person name="Grigoriev I.V."/>
            <person name="Miller A.N."/>
            <person name="O'Donnell K."/>
            <person name="Stajich J.E."/>
            <person name="Bonito G."/>
        </authorList>
    </citation>
    <scope>NUCLEOTIDE SEQUENCE</scope>
    <source>
        <strain evidence="5">NVP60</strain>
    </source>
</reference>
<dbReference type="PANTHER" id="PTHR15350">
    <property type="entry name" value="COP9 SIGNALOSOME COMPLEX SUBUNIT 7/DENDRITIC CELL PROTEIN GA17"/>
    <property type="match status" value="1"/>
</dbReference>
<feature type="domain" description="PCI" evidence="4">
    <location>
        <begin position="1"/>
        <end position="171"/>
    </location>
</feature>
<dbReference type="AlphaFoldDB" id="A0A9P6RFE7"/>
<organism evidence="5 6">
    <name type="scientific">Linnemannia gamsii</name>
    <dbReference type="NCBI Taxonomy" id="64522"/>
    <lineage>
        <taxon>Eukaryota</taxon>
        <taxon>Fungi</taxon>
        <taxon>Fungi incertae sedis</taxon>
        <taxon>Mucoromycota</taxon>
        <taxon>Mortierellomycotina</taxon>
        <taxon>Mortierellomycetes</taxon>
        <taxon>Mortierellales</taxon>
        <taxon>Mortierellaceae</taxon>
        <taxon>Linnemannia</taxon>
    </lineage>
</organism>
<evidence type="ECO:0000313" key="6">
    <source>
        <dbReference type="Proteomes" id="UP000823405"/>
    </source>
</evidence>
<dbReference type="Pfam" id="PF01399">
    <property type="entry name" value="PCI"/>
    <property type="match status" value="1"/>
</dbReference>
<keyword evidence="2" id="KW-0736">Signalosome</keyword>
<dbReference type="Pfam" id="PF22061">
    <property type="entry name" value="CSN7_HB_subdom"/>
    <property type="match status" value="1"/>
</dbReference>
<dbReference type="InterPro" id="IPR045237">
    <property type="entry name" value="COPS7/eIF3m"/>
</dbReference>
<comment type="similarity">
    <text evidence="1">Belongs to the CSN7/EIF3M family. CSN7 subfamily.</text>
</comment>
<dbReference type="EMBL" id="JAAAIN010000291">
    <property type="protein sequence ID" value="KAG0316633.1"/>
    <property type="molecule type" value="Genomic_DNA"/>
</dbReference>
<protein>
    <recommendedName>
        <fullName evidence="4">PCI domain-containing protein</fullName>
    </recommendedName>
</protein>
<evidence type="ECO:0000313" key="5">
    <source>
        <dbReference type="EMBL" id="KAG0316633.1"/>
    </source>
</evidence>
<dbReference type="PANTHER" id="PTHR15350:SF5">
    <property type="entry name" value="COP9 SIGNALOSOME COMPLEX SUBUNIT 7"/>
    <property type="match status" value="1"/>
</dbReference>
<name>A0A9P6RFE7_9FUNG</name>
<evidence type="ECO:0000256" key="1">
    <source>
        <dbReference type="ARBA" id="ARBA00008482"/>
    </source>
</evidence>
<dbReference type="GO" id="GO:0008180">
    <property type="term" value="C:COP9 signalosome"/>
    <property type="evidence" value="ECO:0007669"/>
    <property type="project" value="UniProtKB-KW"/>
</dbReference>
<dbReference type="PROSITE" id="PS50250">
    <property type="entry name" value="PCI"/>
    <property type="match status" value="1"/>
</dbReference>
<feature type="region of interest" description="Disordered" evidence="3">
    <location>
        <begin position="229"/>
        <end position="250"/>
    </location>
</feature>
<accession>A0A9P6RFE7</accession>
<dbReference type="Proteomes" id="UP000823405">
    <property type="component" value="Unassembled WGS sequence"/>
</dbReference>
<dbReference type="OrthoDB" id="10265275at2759"/>
<dbReference type="InterPro" id="IPR000717">
    <property type="entry name" value="PCI_dom"/>
</dbReference>